<organism evidence="1 2">
    <name type="scientific">Lingula anatina</name>
    <name type="common">Brachiopod</name>
    <name type="synonym">Lingula unguis</name>
    <dbReference type="NCBI Taxonomy" id="7574"/>
    <lineage>
        <taxon>Eukaryota</taxon>
        <taxon>Metazoa</taxon>
        <taxon>Spiralia</taxon>
        <taxon>Lophotrochozoa</taxon>
        <taxon>Brachiopoda</taxon>
        <taxon>Linguliformea</taxon>
        <taxon>Lingulata</taxon>
        <taxon>Lingulida</taxon>
        <taxon>Linguloidea</taxon>
        <taxon>Lingulidae</taxon>
        <taxon>Lingula</taxon>
    </lineage>
</organism>
<dbReference type="RefSeq" id="XP_013403319.1">
    <property type="nucleotide sequence ID" value="XM_013547865.1"/>
</dbReference>
<reference evidence="2" key="1">
    <citation type="submission" date="2025-08" db="UniProtKB">
        <authorList>
            <consortium name="RefSeq"/>
        </authorList>
    </citation>
    <scope>IDENTIFICATION</scope>
    <source>
        <tissue evidence="2">Gonads</tissue>
    </source>
</reference>
<gene>
    <name evidence="2" type="primary">LOC106168705</name>
</gene>
<evidence type="ECO:0000313" key="1">
    <source>
        <dbReference type="Proteomes" id="UP000085678"/>
    </source>
</evidence>
<dbReference type="AlphaFoldDB" id="A0A1S3J0I4"/>
<protein>
    <submittedName>
        <fullName evidence="2">Uncharacterized protein LOC106168705</fullName>
    </submittedName>
</protein>
<dbReference type="Proteomes" id="UP000085678">
    <property type="component" value="Unplaced"/>
</dbReference>
<accession>A0A1S3J0I4</accession>
<sequence>MLLIAEKDIIPIALAVIYWYIFPDPPDTPEQQEQVKGHIKTLTVILRGLLCKITLCPQDLEYALLHAQPGPQSPLSQATQTSVHSVMTQLLSVFLLHAQGTGSSYTHILQMVTGSSDPAVHACSLVYTLENMNMAVDWGREDRTRTLLQYLLPWLYSLKEQLYGTGDKAVIECLEKWMDRFNLKQKS</sequence>
<dbReference type="GeneID" id="106168705"/>
<dbReference type="InParanoid" id="A0A1S3J0I4"/>
<name>A0A1S3J0I4_LINAN</name>
<dbReference type="KEGG" id="lak:106168705"/>
<evidence type="ECO:0000313" key="2">
    <source>
        <dbReference type="RefSeq" id="XP_013403319.1"/>
    </source>
</evidence>
<keyword evidence="1" id="KW-1185">Reference proteome</keyword>
<proteinExistence type="predicted"/>